<keyword evidence="3" id="KW-0597">Phosphoprotein</keyword>
<dbReference type="InterPro" id="IPR005467">
    <property type="entry name" value="His_kinase_dom"/>
</dbReference>
<evidence type="ECO:0000256" key="2">
    <source>
        <dbReference type="ARBA" id="ARBA00012438"/>
    </source>
</evidence>
<dbReference type="SUPFAM" id="SSF55785">
    <property type="entry name" value="PYP-like sensor domain (PAS domain)"/>
    <property type="match status" value="2"/>
</dbReference>
<feature type="coiled-coil region" evidence="6">
    <location>
        <begin position="18"/>
        <end position="77"/>
    </location>
</feature>
<dbReference type="SUPFAM" id="SSF55874">
    <property type="entry name" value="ATPase domain of HSP90 chaperone/DNA topoisomerase II/histidine kinase"/>
    <property type="match status" value="1"/>
</dbReference>
<dbReference type="InterPro" id="IPR035965">
    <property type="entry name" value="PAS-like_dom_sf"/>
</dbReference>
<dbReference type="InterPro" id="IPR013655">
    <property type="entry name" value="PAS_fold_3"/>
</dbReference>
<dbReference type="PANTHER" id="PTHR43304">
    <property type="entry name" value="PHYTOCHROME-LIKE PROTEIN CPH1"/>
    <property type="match status" value="1"/>
</dbReference>
<dbReference type="Proteomes" id="UP001597459">
    <property type="component" value="Unassembled WGS sequence"/>
</dbReference>
<dbReference type="InterPro" id="IPR000700">
    <property type="entry name" value="PAS-assoc_C"/>
</dbReference>
<name>A0ABW5N7T1_9FLAO</name>
<evidence type="ECO:0000256" key="6">
    <source>
        <dbReference type="SAM" id="Coils"/>
    </source>
</evidence>
<dbReference type="SMART" id="SM00091">
    <property type="entry name" value="PAS"/>
    <property type="match status" value="2"/>
</dbReference>
<dbReference type="RefSeq" id="WP_378258710.1">
    <property type="nucleotide sequence ID" value="NZ_JBHSJV010000001.1"/>
</dbReference>
<evidence type="ECO:0000256" key="4">
    <source>
        <dbReference type="ARBA" id="ARBA00022679"/>
    </source>
</evidence>
<dbReference type="Pfam" id="PF13426">
    <property type="entry name" value="PAS_9"/>
    <property type="match status" value="1"/>
</dbReference>
<dbReference type="InterPro" id="IPR001610">
    <property type="entry name" value="PAC"/>
</dbReference>
<dbReference type="InterPro" id="IPR000014">
    <property type="entry name" value="PAS"/>
</dbReference>
<dbReference type="PROSITE" id="PS50113">
    <property type="entry name" value="PAC"/>
    <property type="match status" value="1"/>
</dbReference>
<feature type="domain" description="PAS" evidence="8">
    <location>
        <begin position="67"/>
        <end position="136"/>
    </location>
</feature>
<protein>
    <recommendedName>
        <fullName evidence="2">histidine kinase</fullName>
        <ecNumber evidence="2">2.7.13.3</ecNumber>
    </recommendedName>
</protein>
<dbReference type="NCBIfam" id="TIGR00229">
    <property type="entry name" value="sensory_box"/>
    <property type="match status" value="2"/>
</dbReference>
<keyword evidence="5" id="KW-0418">Kinase</keyword>
<comment type="catalytic activity">
    <reaction evidence="1">
        <text>ATP + protein L-histidine = ADP + protein N-phospho-L-histidine.</text>
        <dbReference type="EC" id="2.7.13.3"/>
    </reaction>
</comment>
<feature type="domain" description="PAS" evidence="8">
    <location>
        <begin position="213"/>
        <end position="248"/>
    </location>
</feature>
<keyword evidence="4" id="KW-0808">Transferase</keyword>
<dbReference type="InterPro" id="IPR036097">
    <property type="entry name" value="HisK_dim/P_sf"/>
</dbReference>
<dbReference type="Pfam" id="PF00512">
    <property type="entry name" value="HisKA"/>
    <property type="match status" value="1"/>
</dbReference>
<dbReference type="Gene3D" id="3.30.450.20">
    <property type="entry name" value="PAS domain"/>
    <property type="match status" value="2"/>
</dbReference>
<comment type="caution">
    <text evidence="10">The sequence shown here is derived from an EMBL/GenBank/DDBJ whole genome shotgun (WGS) entry which is preliminary data.</text>
</comment>
<evidence type="ECO:0000256" key="5">
    <source>
        <dbReference type="ARBA" id="ARBA00022777"/>
    </source>
</evidence>
<evidence type="ECO:0000313" key="11">
    <source>
        <dbReference type="Proteomes" id="UP001597459"/>
    </source>
</evidence>
<dbReference type="SUPFAM" id="SSF47384">
    <property type="entry name" value="Homodimeric domain of signal transducing histidine kinase"/>
    <property type="match status" value="1"/>
</dbReference>
<dbReference type="Pfam" id="PF02518">
    <property type="entry name" value="HATPase_c"/>
    <property type="match status" value="1"/>
</dbReference>
<reference evidence="11" key="1">
    <citation type="journal article" date="2019" name="Int. J. Syst. Evol. Microbiol.">
        <title>The Global Catalogue of Microorganisms (GCM) 10K type strain sequencing project: providing services to taxonomists for standard genome sequencing and annotation.</title>
        <authorList>
            <consortium name="The Broad Institute Genomics Platform"/>
            <consortium name="The Broad Institute Genome Sequencing Center for Infectious Disease"/>
            <person name="Wu L."/>
            <person name="Ma J."/>
        </authorList>
    </citation>
    <scope>NUCLEOTIDE SEQUENCE [LARGE SCALE GENOMIC DNA]</scope>
    <source>
        <strain evidence="11">KCTC 42423</strain>
    </source>
</reference>
<dbReference type="CDD" id="cd00082">
    <property type="entry name" value="HisKA"/>
    <property type="match status" value="1"/>
</dbReference>
<gene>
    <name evidence="10" type="ORF">ACFSTE_08575</name>
</gene>
<dbReference type="PROSITE" id="PS50109">
    <property type="entry name" value="HIS_KIN"/>
    <property type="match status" value="1"/>
</dbReference>
<dbReference type="SMART" id="SM00086">
    <property type="entry name" value="PAC"/>
    <property type="match status" value="2"/>
</dbReference>
<dbReference type="InterPro" id="IPR036890">
    <property type="entry name" value="HATPase_C_sf"/>
</dbReference>
<keyword evidence="11" id="KW-1185">Reference proteome</keyword>
<evidence type="ECO:0000256" key="1">
    <source>
        <dbReference type="ARBA" id="ARBA00000085"/>
    </source>
</evidence>
<dbReference type="Gene3D" id="1.10.287.130">
    <property type="match status" value="1"/>
</dbReference>
<dbReference type="SMART" id="SM00388">
    <property type="entry name" value="HisKA"/>
    <property type="match status" value="1"/>
</dbReference>
<organism evidence="10 11">
    <name type="scientific">Aquimarina hainanensis</name>
    <dbReference type="NCBI Taxonomy" id="1578017"/>
    <lineage>
        <taxon>Bacteria</taxon>
        <taxon>Pseudomonadati</taxon>
        <taxon>Bacteroidota</taxon>
        <taxon>Flavobacteriia</taxon>
        <taxon>Flavobacteriales</taxon>
        <taxon>Flavobacteriaceae</taxon>
        <taxon>Aquimarina</taxon>
    </lineage>
</organism>
<dbReference type="PROSITE" id="PS50112">
    <property type="entry name" value="PAS"/>
    <property type="match status" value="2"/>
</dbReference>
<dbReference type="InterPro" id="IPR052162">
    <property type="entry name" value="Sensor_kinase/Photoreceptor"/>
</dbReference>
<dbReference type="PANTHER" id="PTHR43304:SF1">
    <property type="entry name" value="PAC DOMAIN-CONTAINING PROTEIN"/>
    <property type="match status" value="1"/>
</dbReference>
<dbReference type="EC" id="2.7.13.3" evidence="2"/>
<keyword evidence="6" id="KW-0175">Coiled coil</keyword>
<feature type="coiled-coil region" evidence="6">
    <location>
        <begin position="308"/>
        <end position="335"/>
    </location>
</feature>
<accession>A0ABW5N7T1</accession>
<dbReference type="EMBL" id="JBHULX010000013">
    <property type="protein sequence ID" value="MFD2590881.1"/>
    <property type="molecule type" value="Genomic_DNA"/>
</dbReference>
<dbReference type="Gene3D" id="3.30.565.10">
    <property type="entry name" value="Histidine kinase-like ATPase, C-terminal domain"/>
    <property type="match status" value="1"/>
</dbReference>
<evidence type="ECO:0000259" key="9">
    <source>
        <dbReference type="PROSITE" id="PS50113"/>
    </source>
</evidence>
<dbReference type="InterPro" id="IPR003661">
    <property type="entry name" value="HisK_dim/P_dom"/>
</dbReference>
<dbReference type="PRINTS" id="PR00344">
    <property type="entry name" value="BCTRLSENSOR"/>
</dbReference>
<evidence type="ECO:0000259" key="7">
    <source>
        <dbReference type="PROSITE" id="PS50109"/>
    </source>
</evidence>
<sequence length="544" mass="62609">MERKLNSALSKPMDNSEIDILKRTLQREKAARKQAEKILESKSKELFYLTQELQETNEKLEDLVNEKKTELQGVFDNLVDAYVLMDIYGNVINFNATATELFGYDIKEEKLNVVQLIYKEDYQYAMKSFQQLINQGFFSDYQARVYTKHKGVRTVHINASIIYNKEKKPIAAQGIVRDITDEIAQKKAFEQQKKQLDIIVNNSSLGIVLAQFGKIIQTNASFQELLGYEKEELLNVAVKDITVEEDQQTGESLRHQLNAGLIDHFTINKRYQRKDGSSVWAKTNVTSVKNEQGSITHQVAIIENITEQLAFEKQREELVKDLEKSNQELNDYAHIVSHDLKSPLRSINALVNWLREDYEEVLDDTAMNHISMIETTLEKMENLINDILNYSSADNKNEMENEEVDLNKTIRDITSTIYIPTHITVSTLQPLPIIKADKTKIQQLFQNIIGNAINYNDKDKGTVEIDFEDHGSYYVFSIEDNGIGIEKEYHDKIFKVFQSLGKHEDSTGIGLSIVKKIVDLYEGDIWLESTPTIGTTFYFSIKKR</sequence>
<dbReference type="Pfam" id="PF08447">
    <property type="entry name" value="PAS_3"/>
    <property type="match status" value="1"/>
</dbReference>
<dbReference type="InterPro" id="IPR003594">
    <property type="entry name" value="HATPase_dom"/>
</dbReference>
<evidence type="ECO:0000259" key="8">
    <source>
        <dbReference type="PROSITE" id="PS50112"/>
    </source>
</evidence>
<evidence type="ECO:0000313" key="10">
    <source>
        <dbReference type="EMBL" id="MFD2590881.1"/>
    </source>
</evidence>
<proteinExistence type="predicted"/>
<dbReference type="CDD" id="cd00130">
    <property type="entry name" value="PAS"/>
    <property type="match status" value="2"/>
</dbReference>
<dbReference type="SMART" id="SM00387">
    <property type="entry name" value="HATPase_c"/>
    <property type="match status" value="1"/>
</dbReference>
<dbReference type="InterPro" id="IPR004358">
    <property type="entry name" value="Sig_transdc_His_kin-like_C"/>
</dbReference>
<feature type="domain" description="PAC" evidence="9">
    <location>
        <begin position="265"/>
        <end position="317"/>
    </location>
</feature>
<feature type="domain" description="Histidine kinase" evidence="7">
    <location>
        <begin position="335"/>
        <end position="544"/>
    </location>
</feature>
<evidence type="ECO:0000256" key="3">
    <source>
        <dbReference type="ARBA" id="ARBA00022553"/>
    </source>
</evidence>